<evidence type="ECO:0000256" key="3">
    <source>
        <dbReference type="ARBA" id="ARBA00022837"/>
    </source>
</evidence>
<evidence type="ECO:0000313" key="6">
    <source>
        <dbReference type="Proteomes" id="UP000694930"/>
    </source>
</evidence>
<evidence type="ECO:0000256" key="2">
    <source>
        <dbReference type="ARBA" id="ARBA00022737"/>
    </source>
</evidence>
<evidence type="ECO:0000259" key="5">
    <source>
        <dbReference type="PROSITE" id="PS50222"/>
    </source>
</evidence>
<evidence type="ECO:0000256" key="4">
    <source>
        <dbReference type="SAM" id="MobiDB-lite"/>
    </source>
</evidence>
<dbReference type="Gene3D" id="1.10.238.10">
    <property type="entry name" value="EF-hand"/>
    <property type="match status" value="2"/>
</dbReference>
<accession>A0ABM1GYW9</accession>
<keyword evidence="2" id="KW-0677">Repeat</keyword>
<feature type="domain" description="EF-hand" evidence="5">
    <location>
        <begin position="206"/>
        <end position="241"/>
    </location>
</feature>
<keyword evidence="3" id="KW-0106">Calcium</keyword>
<dbReference type="PROSITE" id="PS50222">
    <property type="entry name" value="EF_HAND_2"/>
    <property type="match status" value="4"/>
</dbReference>
<keyword evidence="6" id="KW-1185">Reference proteome</keyword>
<evidence type="ECO:0000256" key="1">
    <source>
        <dbReference type="ARBA" id="ARBA00022723"/>
    </source>
</evidence>
<dbReference type="InterPro" id="IPR039647">
    <property type="entry name" value="EF_hand_pair_protein_CML-like"/>
</dbReference>
<sequence>MIQSMPIFILYPNTRHPLLLNKLFGIFQTCTLYIPPKATPNLSPIFSQQKKLQPPLNSLQSKNQMQFPAILFKTRCIFNLFNPILLSLLPKKLISFLPPSWFQQKHIHSRSPAPPQQSPVSVSDAVESHQKRMDSDELRRIFQIFDRNGDGRITKNELNSSLENMGIFIPDPELIQMIEKIDVNGDGCVDIDEFGSLYQTIMDERDEEEDMREAFNVFDQNGDGFICVEELKSVLASLGLKQGRTVEDCKQMINKVDIDGDGMVNYAEFKQMMRGGGFAALS</sequence>
<dbReference type="RefSeq" id="XP_015077905.1">
    <property type="nucleotide sequence ID" value="XM_015222419.2"/>
</dbReference>
<feature type="domain" description="EF-hand" evidence="5">
    <location>
        <begin position="169"/>
        <end position="204"/>
    </location>
</feature>
<feature type="region of interest" description="Disordered" evidence="4">
    <location>
        <begin position="107"/>
        <end position="129"/>
    </location>
</feature>
<dbReference type="PANTHER" id="PTHR10891">
    <property type="entry name" value="EF-HAND CALCIUM-BINDING DOMAIN CONTAINING PROTEIN"/>
    <property type="match status" value="1"/>
</dbReference>
<dbReference type="CDD" id="cd00051">
    <property type="entry name" value="EFh"/>
    <property type="match status" value="2"/>
</dbReference>
<dbReference type="InterPro" id="IPR011992">
    <property type="entry name" value="EF-hand-dom_pair"/>
</dbReference>
<dbReference type="PROSITE" id="PS00018">
    <property type="entry name" value="EF_HAND_1"/>
    <property type="match status" value="4"/>
</dbReference>
<evidence type="ECO:0000313" key="7">
    <source>
        <dbReference type="RefSeq" id="XP_015077905.1"/>
    </source>
</evidence>
<proteinExistence type="predicted"/>
<feature type="domain" description="EF-hand" evidence="5">
    <location>
        <begin position="244"/>
        <end position="279"/>
    </location>
</feature>
<keyword evidence="1" id="KW-0479">Metal-binding</keyword>
<dbReference type="GeneID" id="107021713"/>
<dbReference type="SMART" id="SM00054">
    <property type="entry name" value="EFh"/>
    <property type="match status" value="4"/>
</dbReference>
<organism evidence="6 7">
    <name type="scientific">Solanum pennellii</name>
    <name type="common">Tomato</name>
    <name type="synonym">Lycopersicon pennellii</name>
    <dbReference type="NCBI Taxonomy" id="28526"/>
    <lineage>
        <taxon>Eukaryota</taxon>
        <taxon>Viridiplantae</taxon>
        <taxon>Streptophyta</taxon>
        <taxon>Embryophyta</taxon>
        <taxon>Tracheophyta</taxon>
        <taxon>Spermatophyta</taxon>
        <taxon>Magnoliopsida</taxon>
        <taxon>eudicotyledons</taxon>
        <taxon>Gunneridae</taxon>
        <taxon>Pentapetalae</taxon>
        <taxon>asterids</taxon>
        <taxon>lamiids</taxon>
        <taxon>Solanales</taxon>
        <taxon>Solanaceae</taxon>
        <taxon>Solanoideae</taxon>
        <taxon>Solaneae</taxon>
        <taxon>Solanum</taxon>
        <taxon>Solanum subgen. Lycopersicon</taxon>
    </lineage>
</organism>
<dbReference type="SUPFAM" id="SSF47473">
    <property type="entry name" value="EF-hand"/>
    <property type="match status" value="1"/>
</dbReference>
<reference evidence="7" key="2">
    <citation type="submission" date="2025-08" db="UniProtKB">
        <authorList>
            <consortium name="RefSeq"/>
        </authorList>
    </citation>
    <scope>IDENTIFICATION</scope>
</reference>
<protein>
    <submittedName>
        <fullName evidence="7">LOW QUALITY PROTEIN: calmodulin-like protein 3</fullName>
    </submittedName>
</protein>
<name>A0ABM1GYW9_SOLPN</name>
<dbReference type="Pfam" id="PF13499">
    <property type="entry name" value="EF-hand_7"/>
    <property type="match status" value="2"/>
</dbReference>
<dbReference type="InterPro" id="IPR018247">
    <property type="entry name" value="EF_Hand_1_Ca_BS"/>
</dbReference>
<dbReference type="InterPro" id="IPR002048">
    <property type="entry name" value="EF_hand_dom"/>
</dbReference>
<dbReference type="Proteomes" id="UP000694930">
    <property type="component" value="Chromosome 6"/>
</dbReference>
<gene>
    <name evidence="7" type="primary">LOC107021713</name>
</gene>
<reference evidence="6" key="1">
    <citation type="journal article" date="2014" name="Nat. Genet.">
        <title>The genome of the stress-tolerant wild tomato species Solanum pennellii.</title>
        <authorList>
            <person name="Bolger A."/>
            <person name="Scossa F."/>
            <person name="Bolger M.E."/>
            <person name="Lanz C."/>
            <person name="Maumus F."/>
            <person name="Tohge T."/>
            <person name="Quesneville H."/>
            <person name="Alseekh S."/>
            <person name="Sorensen I."/>
            <person name="Lichtenstein G."/>
            <person name="Fich E.A."/>
            <person name="Conte M."/>
            <person name="Keller H."/>
            <person name="Schneeberger K."/>
            <person name="Schwacke R."/>
            <person name="Ofner I."/>
            <person name="Vrebalov J."/>
            <person name="Xu Y."/>
            <person name="Osorio S."/>
            <person name="Aflitos S.A."/>
            <person name="Schijlen E."/>
            <person name="Jimenez-Gomez J.M."/>
            <person name="Ryngajllo M."/>
            <person name="Kimura S."/>
            <person name="Kumar R."/>
            <person name="Koenig D."/>
            <person name="Headland L.R."/>
            <person name="Maloof J.N."/>
            <person name="Sinha N."/>
            <person name="van Ham R.C."/>
            <person name="Lankhorst R.K."/>
            <person name="Mao L."/>
            <person name="Vogel A."/>
            <person name="Arsova B."/>
            <person name="Panstruga R."/>
            <person name="Fei Z."/>
            <person name="Rose J.K."/>
            <person name="Zamir D."/>
            <person name="Carrari F."/>
            <person name="Giovannoni J.J."/>
            <person name="Weigel D."/>
            <person name="Usadel B."/>
            <person name="Fernie A.R."/>
        </authorList>
    </citation>
    <scope>NUCLEOTIDE SEQUENCE [LARGE SCALE GENOMIC DNA]</scope>
    <source>
        <strain evidence="6">cv. LA0716</strain>
    </source>
</reference>
<feature type="domain" description="EF-hand" evidence="5">
    <location>
        <begin position="133"/>
        <end position="168"/>
    </location>
</feature>